<dbReference type="Proteomes" id="UP000293874">
    <property type="component" value="Unassembled WGS sequence"/>
</dbReference>
<dbReference type="EMBL" id="SGXA01000002">
    <property type="protein sequence ID" value="RZS72401.1"/>
    <property type="molecule type" value="Genomic_DNA"/>
</dbReference>
<dbReference type="PROSITE" id="PS50932">
    <property type="entry name" value="HTH_LACI_2"/>
    <property type="match status" value="1"/>
</dbReference>
<dbReference type="Gene3D" id="1.10.260.40">
    <property type="entry name" value="lambda repressor-like DNA-binding domains"/>
    <property type="match status" value="1"/>
</dbReference>
<dbReference type="InterPro" id="IPR010982">
    <property type="entry name" value="Lambda_DNA-bd_dom_sf"/>
</dbReference>
<name>A0A4V2F150_9BACT</name>
<dbReference type="OrthoDB" id="667031at2"/>
<dbReference type="CDD" id="cd01392">
    <property type="entry name" value="HTH_LacI"/>
    <property type="match status" value="1"/>
</dbReference>
<dbReference type="RefSeq" id="WP_130542817.1">
    <property type="nucleotide sequence ID" value="NZ_CP042431.1"/>
</dbReference>
<dbReference type="Pfam" id="PF00532">
    <property type="entry name" value="Peripla_BP_1"/>
    <property type="match status" value="1"/>
</dbReference>
<dbReference type="CDD" id="cd06267">
    <property type="entry name" value="PBP1_LacI_sugar_binding-like"/>
    <property type="match status" value="1"/>
</dbReference>
<sequence>MEKKLPTIKEIAKRLNISISTVSRALHDHHSIGLRTKLAVKKLAAELNYEPNQTAIFFKQRKTFTIGVILPNLREEFFSSAINGIEKTALDNNYIVLTSQSHDDLEREKNIVESMKKHRVDGILASISKNTTRIDHFEQLKNYDIPVVFFDRVPDVPDVHSVSCNLYHSSVEAVDFLVKKGHKRIAYIQGPSTLNIKNERLNGYYDALAKNSIKADDALVVSTDLSTDGNTGALDKLLALKKRPTAVILFNDYVALDVIHHARQRKLAINKDISFVSYANIPFMHYLETPPVASVEQFPYEQGARATELLFKLLDPNAKQGLPPYENIVLKSELIIH</sequence>
<dbReference type="AlphaFoldDB" id="A0A4V2F150"/>
<organism evidence="5 6">
    <name type="scientific">Pseudobacter ginsenosidimutans</name>
    <dbReference type="NCBI Taxonomy" id="661488"/>
    <lineage>
        <taxon>Bacteria</taxon>
        <taxon>Pseudomonadati</taxon>
        <taxon>Bacteroidota</taxon>
        <taxon>Chitinophagia</taxon>
        <taxon>Chitinophagales</taxon>
        <taxon>Chitinophagaceae</taxon>
        <taxon>Pseudobacter</taxon>
    </lineage>
</organism>
<reference evidence="5 6" key="1">
    <citation type="submission" date="2019-02" db="EMBL/GenBank/DDBJ databases">
        <title>Genomic Encyclopedia of Type Strains, Phase IV (KMG-IV): sequencing the most valuable type-strain genomes for metagenomic binning, comparative biology and taxonomic classification.</title>
        <authorList>
            <person name="Goeker M."/>
        </authorList>
    </citation>
    <scope>NUCLEOTIDE SEQUENCE [LARGE SCALE GENOMIC DNA]</scope>
    <source>
        <strain evidence="5 6">DSM 18116</strain>
    </source>
</reference>
<accession>A0A4V2F150</accession>
<feature type="domain" description="HTH lacI-type" evidence="4">
    <location>
        <begin position="6"/>
        <end position="60"/>
    </location>
</feature>
<dbReference type="SUPFAM" id="SSF47413">
    <property type="entry name" value="lambda repressor-like DNA-binding domains"/>
    <property type="match status" value="1"/>
</dbReference>
<dbReference type="GO" id="GO:0000976">
    <property type="term" value="F:transcription cis-regulatory region binding"/>
    <property type="evidence" value="ECO:0007669"/>
    <property type="project" value="TreeGrafter"/>
</dbReference>
<dbReference type="GO" id="GO:0003700">
    <property type="term" value="F:DNA-binding transcription factor activity"/>
    <property type="evidence" value="ECO:0007669"/>
    <property type="project" value="TreeGrafter"/>
</dbReference>
<dbReference type="SUPFAM" id="SSF53822">
    <property type="entry name" value="Periplasmic binding protein-like I"/>
    <property type="match status" value="1"/>
</dbReference>
<keyword evidence="1" id="KW-0805">Transcription regulation</keyword>
<dbReference type="Gene3D" id="3.40.50.2300">
    <property type="match status" value="2"/>
</dbReference>
<evidence type="ECO:0000256" key="2">
    <source>
        <dbReference type="ARBA" id="ARBA00023125"/>
    </source>
</evidence>
<keyword evidence="6" id="KW-1185">Reference proteome</keyword>
<proteinExistence type="predicted"/>
<keyword evidence="3" id="KW-0804">Transcription</keyword>
<keyword evidence="2" id="KW-0238">DNA-binding</keyword>
<evidence type="ECO:0000313" key="6">
    <source>
        <dbReference type="Proteomes" id="UP000293874"/>
    </source>
</evidence>
<dbReference type="InterPro" id="IPR028082">
    <property type="entry name" value="Peripla_BP_I"/>
</dbReference>
<comment type="caution">
    <text evidence="5">The sequence shown here is derived from an EMBL/GenBank/DDBJ whole genome shotgun (WGS) entry which is preliminary data.</text>
</comment>
<dbReference type="InterPro" id="IPR001761">
    <property type="entry name" value="Peripla_BP/Lac1_sug-bd_dom"/>
</dbReference>
<dbReference type="SMART" id="SM00354">
    <property type="entry name" value="HTH_LACI"/>
    <property type="match status" value="1"/>
</dbReference>
<protein>
    <submittedName>
        <fullName evidence="5">LacI family transcriptional regulator</fullName>
    </submittedName>
</protein>
<evidence type="ECO:0000256" key="1">
    <source>
        <dbReference type="ARBA" id="ARBA00023015"/>
    </source>
</evidence>
<evidence type="ECO:0000313" key="5">
    <source>
        <dbReference type="EMBL" id="RZS72401.1"/>
    </source>
</evidence>
<dbReference type="PANTHER" id="PTHR30146">
    <property type="entry name" value="LACI-RELATED TRANSCRIPTIONAL REPRESSOR"/>
    <property type="match status" value="1"/>
</dbReference>
<gene>
    <name evidence="5" type="ORF">EV199_4320</name>
</gene>
<dbReference type="InterPro" id="IPR000843">
    <property type="entry name" value="HTH_LacI"/>
</dbReference>
<dbReference type="Pfam" id="PF00356">
    <property type="entry name" value="LacI"/>
    <property type="match status" value="1"/>
</dbReference>
<evidence type="ECO:0000259" key="4">
    <source>
        <dbReference type="PROSITE" id="PS50932"/>
    </source>
</evidence>
<dbReference type="PANTHER" id="PTHR30146:SF109">
    <property type="entry name" value="HTH-TYPE TRANSCRIPTIONAL REGULATOR GALS"/>
    <property type="match status" value="1"/>
</dbReference>
<evidence type="ECO:0000256" key="3">
    <source>
        <dbReference type="ARBA" id="ARBA00023163"/>
    </source>
</evidence>